<sequence>MTESGSNAKQRPDDGVDPATLLGDDHPAVVRVEDGTYYRTVGAKAYVADLRDEFAFTSDVTERALTAFDREGIDTPERPPIDVSSQ</sequence>
<dbReference type="RefSeq" id="WP_310895210.1">
    <property type="nucleotide sequence ID" value="NZ_JAMQOM010000002.1"/>
</dbReference>
<keyword evidence="3" id="KW-1185">Reference proteome</keyword>
<dbReference type="AlphaFoldDB" id="A0AAE4EXJ5"/>
<comment type="caution">
    <text evidence="2">The sequence shown here is derived from an EMBL/GenBank/DDBJ whole genome shotgun (WGS) entry which is preliminary data.</text>
</comment>
<name>A0AAE4EXJ5_9EURY</name>
<gene>
    <name evidence="2" type="ORF">NDI54_04085</name>
</gene>
<evidence type="ECO:0000313" key="2">
    <source>
        <dbReference type="EMBL" id="MDS0220528.1"/>
    </source>
</evidence>
<dbReference type="EMBL" id="JAMQOM010000002">
    <property type="protein sequence ID" value="MDS0220528.1"/>
    <property type="molecule type" value="Genomic_DNA"/>
</dbReference>
<accession>A0AAE4EXJ5</accession>
<reference evidence="2 3" key="1">
    <citation type="submission" date="2022-06" db="EMBL/GenBank/DDBJ databases">
        <title>Haloarcula sp. a new haloarchaeum isolate from saline soil.</title>
        <authorList>
            <person name="Strakova D."/>
            <person name="Galisteo C."/>
            <person name="Sanchez-Porro C."/>
            <person name="Ventosa A."/>
        </authorList>
    </citation>
    <scope>NUCLEOTIDE SEQUENCE [LARGE SCALE GENOMIC DNA]</scope>
    <source>
        <strain evidence="2 3">S1AR25-5A</strain>
    </source>
</reference>
<evidence type="ECO:0000256" key="1">
    <source>
        <dbReference type="SAM" id="MobiDB-lite"/>
    </source>
</evidence>
<proteinExistence type="predicted"/>
<protein>
    <submittedName>
        <fullName evidence="2">Uncharacterized protein</fullName>
    </submittedName>
</protein>
<evidence type="ECO:0000313" key="3">
    <source>
        <dbReference type="Proteomes" id="UP001253439"/>
    </source>
</evidence>
<organism evidence="2 3">
    <name type="scientific">Haloarcula terrestris</name>
    <dbReference type="NCBI Taxonomy" id="2950533"/>
    <lineage>
        <taxon>Archaea</taxon>
        <taxon>Methanobacteriati</taxon>
        <taxon>Methanobacteriota</taxon>
        <taxon>Stenosarchaea group</taxon>
        <taxon>Halobacteria</taxon>
        <taxon>Halobacteriales</taxon>
        <taxon>Haloarculaceae</taxon>
        <taxon>Haloarcula</taxon>
    </lineage>
</organism>
<dbReference type="Proteomes" id="UP001253439">
    <property type="component" value="Unassembled WGS sequence"/>
</dbReference>
<feature type="region of interest" description="Disordered" evidence="1">
    <location>
        <begin position="1"/>
        <end position="25"/>
    </location>
</feature>